<dbReference type="PIRSF" id="PIRSF029347">
    <property type="entry name" value="RecF"/>
    <property type="match status" value="1"/>
</dbReference>
<dbReference type="Gene3D" id="3.40.50.300">
    <property type="entry name" value="P-loop containing nucleotide triphosphate hydrolases"/>
    <property type="match status" value="1"/>
</dbReference>
<gene>
    <name evidence="3" type="ORF">FWJ25_09555</name>
</gene>
<dbReference type="GO" id="GO:0005524">
    <property type="term" value="F:ATP binding"/>
    <property type="evidence" value="ECO:0007669"/>
    <property type="project" value="InterPro"/>
</dbReference>
<dbReference type="InterPro" id="IPR051396">
    <property type="entry name" value="Bact_Antivir_Def_Nuclease"/>
</dbReference>
<dbReference type="PANTHER" id="PTHR43581:SF4">
    <property type="entry name" value="ATP_GTP PHOSPHATASE"/>
    <property type="match status" value="1"/>
</dbReference>
<feature type="domain" description="Endonuclease GajA/Old nuclease/RecF-like AAA" evidence="1">
    <location>
        <begin position="1"/>
        <end position="68"/>
    </location>
</feature>
<evidence type="ECO:0000313" key="3">
    <source>
        <dbReference type="EMBL" id="KAA1174460.1"/>
    </source>
</evidence>
<sequence length="376" mass="41920">MIKSIEIDNFKSLVDFKLELAKFNCIVGLNGVGKSTLLQALDFLSQLMHGDIKGWLERRQWGTSDLNSKLIKRSNIEFKVIVESEGVEISWSGSFNRTSLRCTKESVVCGEKRQLGVDEGALSLNGPRQHIFFDYQGSILSGLKEELLSGELKALKSQMINIRSLDLISPEQLRNRTRSAEGKLGLGGQHLSALIHEQGPVAQRKLRDALSAVYPQLAAINTKSLTSGWKHLEVTEQFGNKSLVSSARHMNDGMLRLMAILLQIEVGGEMLLFDEIENGINPELVEYLMDKLVSAKDQVLVTTHSPMILNFIEDNIAKEGITCLYKTEEGHTKAIRLFDIPSMAQKLDFMGPGEAFIDTDLTELHKEIQLIRLIGA</sequence>
<name>A0A5B0VIA6_9GAMM</name>
<keyword evidence="4" id="KW-1185">Reference proteome</keyword>
<feature type="domain" description="ATPase AAA-type core" evidence="2">
    <location>
        <begin position="247"/>
        <end position="309"/>
    </location>
</feature>
<dbReference type="Proteomes" id="UP000323161">
    <property type="component" value="Unassembled WGS sequence"/>
</dbReference>
<reference evidence="3 4" key="1">
    <citation type="submission" date="2019-08" db="EMBL/GenBank/DDBJ databases">
        <title>Marinobacter ZYF650 sp. nov., a marine bacterium isolated from seawater of the Mariana trench.</title>
        <authorList>
            <person name="Ahmad W."/>
        </authorList>
    </citation>
    <scope>NUCLEOTIDE SEQUENCE [LARGE SCALE GENOMIC DNA]</scope>
    <source>
        <strain evidence="3 4">ZYF650</strain>
    </source>
</reference>
<dbReference type="InterPro" id="IPR003959">
    <property type="entry name" value="ATPase_AAA_core"/>
</dbReference>
<dbReference type="AlphaFoldDB" id="A0A5B0VIA6"/>
<protein>
    <submittedName>
        <fullName evidence="3">AAA family ATPase</fullName>
    </submittedName>
</protein>
<evidence type="ECO:0000259" key="1">
    <source>
        <dbReference type="Pfam" id="PF13175"/>
    </source>
</evidence>
<dbReference type="InterPro" id="IPR014555">
    <property type="entry name" value="RecF-like"/>
</dbReference>
<accession>A0A5B0VIA6</accession>
<dbReference type="SUPFAM" id="SSF52540">
    <property type="entry name" value="P-loop containing nucleoside triphosphate hydrolases"/>
    <property type="match status" value="1"/>
</dbReference>
<comment type="caution">
    <text evidence="3">The sequence shown here is derived from an EMBL/GenBank/DDBJ whole genome shotgun (WGS) entry which is preliminary data.</text>
</comment>
<dbReference type="InterPro" id="IPR041685">
    <property type="entry name" value="AAA_GajA/Old/RecF-like"/>
</dbReference>
<evidence type="ECO:0000259" key="2">
    <source>
        <dbReference type="Pfam" id="PF13304"/>
    </source>
</evidence>
<dbReference type="RefSeq" id="WP_149600024.1">
    <property type="nucleotide sequence ID" value="NZ_VTUU01000003.1"/>
</dbReference>
<dbReference type="InterPro" id="IPR027417">
    <property type="entry name" value="P-loop_NTPase"/>
</dbReference>
<dbReference type="EMBL" id="VTUU01000003">
    <property type="protein sequence ID" value="KAA1174460.1"/>
    <property type="molecule type" value="Genomic_DNA"/>
</dbReference>
<organism evidence="3 4">
    <name type="scientific">Marinobacter salinexigens</name>
    <dbReference type="NCBI Taxonomy" id="2919747"/>
    <lineage>
        <taxon>Bacteria</taxon>
        <taxon>Pseudomonadati</taxon>
        <taxon>Pseudomonadota</taxon>
        <taxon>Gammaproteobacteria</taxon>
        <taxon>Pseudomonadales</taxon>
        <taxon>Marinobacteraceae</taxon>
        <taxon>Marinobacter</taxon>
    </lineage>
</organism>
<proteinExistence type="predicted"/>
<dbReference type="Pfam" id="PF13175">
    <property type="entry name" value="AAA_15"/>
    <property type="match status" value="1"/>
</dbReference>
<evidence type="ECO:0000313" key="4">
    <source>
        <dbReference type="Proteomes" id="UP000323161"/>
    </source>
</evidence>
<dbReference type="PANTHER" id="PTHR43581">
    <property type="entry name" value="ATP/GTP PHOSPHATASE"/>
    <property type="match status" value="1"/>
</dbReference>
<dbReference type="GO" id="GO:0016887">
    <property type="term" value="F:ATP hydrolysis activity"/>
    <property type="evidence" value="ECO:0007669"/>
    <property type="project" value="InterPro"/>
</dbReference>
<dbReference type="Pfam" id="PF13304">
    <property type="entry name" value="AAA_21"/>
    <property type="match status" value="1"/>
</dbReference>